<keyword evidence="1" id="KW-1133">Transmembrane helix</keyword>
<proteinExistence type="predicted"/>
<name>A0A437SAU3_BACTU</name>
<keyword evidence="1" id="KW-0472">Membrane</keyword>
<dbReference type="EMBL" id="LDER01000378">
    <property type="protein sequence ID" value="RVU60553.1"/>
    <property type="molecule type" value="Genomic_DNA"/>
</dbReference>
<gene>
    <name evidence="2" type="ORF">BM74_30870</name>
</gene>
<keyword evidence="1" id="KW-0812">Transmembrane</keyword>
<reference evidence="2 3" key="1">
    <citation type="submission" date="2018-01" db="EMBL/GenBank/DDBJ databases">
        <title>Complete genome sequence of G25-42.</title>
        <authorList>
            <person name="Zheng Z."/>
            <person name="Sun M."/>
        </authorList>
    </citation>
    <scope>NUCLEOTIDE SEQUENCE [LARGE SCALE GENOMIC DNA]</scope>
    <source>
        <strain evidence="2 3">G25-42</strain>
    </source>
</reference>
<evidence type="ECO:0000256" key="1">
    <source>
        <dbReference type="SAM" id="Phobius"/>
    </source>
</evidence>
<evidence type="ECO:0000313" key="2">
    <source>
        <dbReference type="EMBL" id="RVU60553.1"/>
    </source>
</evidence>
<feature type="transmembrane region" description="Helical" evidence="1">
    <location>
        <begin position="82"/>
        <end position="102"/>
    </location>
</feature>
<dbReference type="RefSeq" id="WP_127814637.1">
    <property type="nucleotide sequence ID" value="NZ_LDER01000378.1"/>
</dbReference>
<sequence>MRKRGLFLIYVTFTCLTTFLYCETVLADGMNSKAGITFSNSYIPNINPESIIPDGSILIDNSSDDHMNEKELPRTGSYSTLWIQYIGWISILMGLAILVTVIRNNNVENRNENFY</sequence>
<accession>A0A437SAU3</accession>
<protein>
    <submittedName>
        <fullName evidence="2">Cell wall anchor protein</fullName>
    </submittedName>
</protein>
<comment type="caution">
    <text evidence="2">The sequence shown here is derived from an EMBL/GenBank/DDBJ whole genome shotgun (WGS) entry which is preliminary data.</text>
</comment>
<organism evidence="2 3">
    <name type="scientific">Bacillus thuringiensis</name>
    <dbReference type="NCBI Taxonomy" id="1428"/>
    <lineage>
        <taxon>Bacteria</taxon>
        <taxon>Bacillati</taxon>
        <taxon>Bacillota</taxon>
        <taxon>Bacilli</taxon>
        <taxon>Bacillales</taxon>
        <taxon>Bacillaceae</taxon>
        <taxon>Bacillus</taxon>
        <taxon>Bacillus cereus group</taxon>
    </lineage>
</organism>
<evidence type="ECO:0000313" key="3">
    <source>
        <dbReference type="Proteomes" id="UP000286687"/>
    </source>
</evidence>
<dbReference type="AlphaFoldDB" id="A0A437SAU3"/>
<dbReference type="Proteomes" id="UP000286687">
    <property type="component" value="Unassembled WGS sequence"/>
</dbReference>